<dbReference type="Proteomes" id="UP000269015">
    <property type="component" value="Chromosome"/>
</dbReference>
<dbReference type="AlphaFoldDB" id="A0AAD1DV79"/>
<evidence type="ECO:0000259" key="3">
    <source>
        <dbReference type="Pfam" id="PF20041"/>
    </source>
</evidence>
<feature type="domain" description="DUF6443" evidence="3">
    <location>
        <begin position="34"/>
        <end position="155"/>
    </location>
</feature>
<dbReference type="InterPro" id="IPR022385">
    <property type="entry name" value="Rhs_assc_core"/>
</dbReference>
<dbReference type="EMBL" id="CP033930">
    <property type="protein sequence ID" value="AZB17894.1"/>
    <property type="molecule type" value="Genomic_DNA"/>
</dbReference>
<keyword evidence="2" id="KW-0732">Signal</keyword>
<evidence type="ECO:0000256" key="2">
    <source>
        <dbReference type="SAM" id="SignalP"/>
    </source>
</evidence>
<feature type="region of interest" description="Disordered" evidence="1">
    <location>
        <begin position="1112"/>
        <end position="1132"/>
    </location>
</feature>
<name>A0AAD1DV79_CHRID</name>
<dbReference type="GO" id="GO:0008237">
    <property type="term" value="F:metallopeptidase activity"/>
    <property type="evidence" value="ECO:0007669"/>
    <property type="project" value="InterPro"/>
</dbReference>
<dbReference type="PANTHER" id="PTHR32305:SF15">
    <property type="entry name" value="PROTEIN RHSA-RELATED"/>
    <property type="match status" value="1"/>
</dbReference>
<feature type="signal peptide" evidence="2">
    <location>
        <begin position="1"/>
        <end position="19"/>
    </location>
</feature>
<accession>A0AAD1DV79</accession>
<dbReference type="Gene3D" id="2.180.10.10">
    <property type="entry name" value="RHS repeat-associated core"/>
    <property type="match status" value="1"/>
</dbReference>
<organism evidence="4 5">
    <name type="scientific">Chryseobacterium indologenes</name>
    <name type="common">Flavobacterium indologenes</name>
    <dbReference type="NCBI Taxonomy" id="253"/>
    <lineage>
        <taxon>Bacteria</taxon>
        <taxon>Pseudomonadati</taxon>
        <taxon>Bacteroidota</taxon>
        <taxon>Flavobacteriia</taxon>
        <taxon>Flavobacteriales</taxon>
        <taxon>Weeksellaceae</taxon>
        <taxon>Chryseobacterium group</taxon>
        <taxon>Chryseobacterium</taxon>
    </lineage>
</organism>
<dbReference type="PANTHER" id="PTHR32305">
    <property type="match status" value="1"/>
</dbReference>
<feature type="chain" id="PRO_5042217022" evidence="2">
    <location>
        <begin position="20"/>
        <end position="1164"/>
    </location>
</feature>
<dbReference type="SUPFAM" id="SSF55486">
    <property type="entry name" value="Metalloproteases ('zincins'), catalytic domain"/>
    <property type="match status" value="2"/>
</dbReference>
<sequence length="1164" mass="131465">MRKIITPIGILLATGVAKAQLSPLPNNENYIQSKTYLDYNGNTSSKSSETVQYFDGLGRPKQVVNVKSSPLGKDVVTHIEYDGFGRQVREYLPVPQPGTLNGGIVPLSLANATQPDIYGQEKIFAEKILENSPLDRVQQQIQVGNDWAGKPVKFNYDAITVADGVRKFVATTNMVNGTLQSVLSEDWLYRDKELYKNTITDEDGNKTTEFKNGKGKTVVVRKIVNGENADTHYVYNEYDQLAFVLPPLASIRGDIVANTVKHDELCYQYRYDGKNRLIEKKLPGKDWEYMVYDKADRLILTQDVNLRNQAQWLFTKYDQFGRIAYTGIMPGSTRAAMQDQIGNQVITETQTSIGFSKSGTIVYYTNAFLSNLTTLLSINYYDTYPRDSRKFPPAKILDQFVINADGASNSFISTLGLPTASYVKNIEDDKWTMNYMYYDTKGRVIGTYSFNHLGGYTQTESKLDFAGLVQNSEIKHLRKPDEAEVNIKERFEYDSQNRLLKHYHQVDFWPEQLLADNTYNELSQLKNKKVGNNLQNIDYAYNIRGWLTDINKGQMSVPDLGGKLFSYAIKYTQKNGLTNPDPVLFAGKDVQPKYNGNIAEVDWRTVESIGANPPLEPKRYGYAYDGLNRLTAGYYQNPNNPGSKENTESLSYDLNGNITGLYRTGVTDNSNTPTVIDNLTYTYTGNQAIQIKDNSNNKTGYEGISGFPIEYDLNGNMKSMMDKEITAINYNYLSLPNMVQIGFDPITTSIKTNYRADGLKLRKENTRTSIGFGGTTWTKEITDYLDGFQYLNKTSSGGNEEMFSSVPQETRYALEQQAFSLNDKVVAPDPGTGNGGIIKNPHHPELQFFPTAEGFYDYQKKMYIYQYKDHLGNVRISYGRSNYTGLLEITDVNDYYPFGMNHLKSGNAFFGAGTYKNYKYQGQELQETGFYSFKWRNYMPDVGRFFNIDPLSEKYAYQSHYNFAENRVIDGRELEGLEWVKSTTLNDNGTKTYTLSATINLVNRSQNLTPEGVEAFKTNFVSQMKESFGGTMNNGDKIEVGNINFTDKGSYTIALTDQISTEQSSKELDNGSEIKGYTFGENGNSQVNYMEAVVSGEMTSAYATHEIGHSLGLKHQDDKSNPISPKQIGTDNLMSTPQWKIAKQTIPEQKQIIIQNIPDEKNKN</sequence>
<dbReference type="InterPro" id="IPR050708">
    <property type="entry name" value="T6SS_VgrG/RHS"/>
</dbReference>
<dbReference type="RefSeq" id="WP_123861686.1">
    <property type="nucleotide sequence ID" value="NZ_CP033930.1"/>
</dbReference>
<protein>
    <submittedName>
        <fullName evidence="4">RHS repeat-associated core domain-containing protein</fullName>
    </submittedName>
</protein>
<dbReference type="InterPro" id="IPR045619">
    <property type="entry name" value="DUF6443"/>
</dbReference>
<dbReference type="InterPro" id="IPR024079">
    <property type="entry name" value="MetalloPept_cat_dom_sf"/>
</dbReference>
<dbReference type="Gene3D" id="3.40.390.10">
    <property type="entry name" value="Collagenase (Catalytic Domain)"/>
    <property type="match status" value="1"/>
</dbReference>
<gene>
    <name evidence="4" type="ORF">EG352_08960</name>
</gene>
<evidence type="ECO:0000313" key="4">
    <source>
        <dbReference type="EMBL" id="AZB17894.1"/>
    </source>
</evidence>
<dbReference type="NCBIfam" id="TIGR03696">
    <property type="entry name" value="Rhs_assc_core"/>
    <property type="match status" value="1"/>
</dbReference>
<dbReference type="Pfam" id="PF20041">
    <property type="entry name" value="DUF6443"/>
    <property type="match status" value="1"/>
</dbReference>
<feature type="compositionally biased region" description="Polar residues" evidence="1">
    <location>
        <begin position="1121"/>
        <end position="1132"/>
    </location>
</feature>
<evidence type="ECO:0000256" key="1">
    <source>
        <dbReference type="SAM" id="MobiDB-lite"/>
    </source>
</evidence>
<proteinExistence type="predicted"/>
<evidence type="ECO:0000313" key="5">
    <source>
        <dbReference type="Proteomes" id="UP000269015"/>
    </source>
</evidence>
<reference evidence="4 5" key="1">
    <citation type="submission" date="2018-11" db="EMBL/GenBank/DDBJ databases">
        <title>Proposal to divide the Flavobacteriaceae and reorganize its genera based on Amino Acid Identity values calculated from whole genome sequences.</title>
        <authorList>
            <person name="Nicholson A.C."/>
            <person name="Gulvik C.A."/>
            <person name="Whitney A.M."/>
            <person name="Humrighouse B.W."/>
            <person name="Bell M."/>
            <person name="Holmes B."/>
            <person name="Steigerwalt A.G."/>
            <person name="Villarma A."/>
            <person name="Sheth M."/>
            <person name="Batra D."/>
            <person name="Pryor J."/>
            <person name="Bernardet J.-F."/>
            <person name="Hugo C."/>
            <person name="Kampfer P."/>
            <person name="Newman J."/>
            <person name="McQuiston J.R."/>
        </authorList>
    </citation>
    <scope>NUCLEOTIDE SEQUENCE [LARGE SCALE GENOMIC DNA]</scope>
    <source>
        <strain evidence="4 5">H5559</strain>
    </source>
</reference>